<keyword evidence="2" id="KW-0238">DNA-binding</keyword>
<dbReference type="InterPro" id="IPR003313">
    <property type="entry name" value="AraC-bd"/>
</dbReference>
<dbReference type="PROSITE" id="PS01124">
    <property type="entry name" value="HTH_ARAC_FAMILY_2"/>
    <property type="match status" value="1"/>
</dbReference>
<dbReference type="Pfam" id="PF02311">
    <property type="entry name" value="AraC_binding"/>
    <property type="match status" value="1"/>
</dbReference>
<dbReference type="SMART" id="SM00342">
    <property type="entry name" value="HTH_ARAC"/>
    <property type="match status" value="1"/>
</dbReference>
<proteinExistence type="predicted"/>
<dbReference type="SUPFAM" id="SSF51215">
    <property type="entry name" value="Regulatory protein AraC"/>
    <property type="match status" value="1"/>
</dbReference>
<comment type="caution">
    <text evidence="5">The sequence shown here is derived from an EMBL/GenBank/DDBJ whole genome shotgun (WGS) entry which is preliminary data.</text>
</comment>
<dbReference type="Pfam" id="PF12833">
    <property type="entry name" value="HTH_18"/>
    <property type="match status" value="1"/>
</dbReference>
<reference evidence="5 6" key="1">
    <citation type="submission" date="2024-09" db="EMBL/GenBank/DDBJ databases">
        <authorList>
            <person name="Sun Q."/>
            <person name="Mori K."/>
        </authorList>
    </citation>
    <scope>NUCLEOTIDE SEQUENCE [LARGE SCALE GENOMIC DNA]</scope>
    <source>
        <strain evidence="5 6">CCM 4839</strain>
    </source>
</reference>
<dbReference type="PRINTS" id="PR00032">
    <property type="entry name" value="HTHARAC"/>
</dbReference>
<dbReference type="InterPro" id="IPR037923">
    <property type="entry name" value="HTH-like"/>
</dbReference>
<dbReference type="PANTHER" id="PTHR43280">
    <property type="entry name" value="ARAC-FAMILY TRANSCRIPTIONAL REGULATOR"/>
    <property type="match status" value="1"/>
</dbReference>
<dbReference type="RefSeq" id="WP_204821912.1">
    <property type="nucleotide sequence ID" value="NZ_JANHOF010000015.1"/>
</dbReference>
<dbReference type="PANTHER" id="PTHR43280:SF2">
    <property type="entry name" value="HTH-TYPE TRANSCRIPTIONAL REGULATOR EXSA"/>
    <property type="match status" value="1"/>
</dbReference>
<keyword evidence="3" id="KW-0804">Transcription</keyword>
<evidence type="ECO:0000313" key="6">
    <source>
        <dbReference type="Proteomes" id="UP001589818"/>
    </source>
</evidence>
<evidence type="ECO:0000259" key="4">
    <source>
        <dbReference type="PROSITE" id="PS01124"/>
    </source>
</evidence>
<evidence type="ECO:0000256" key="3">
    <source>
        <dbReference type="ARBA" id="ARBA00023163"/>
    </source>
</evidence>
<evidence type="ECO:0000256" key="2">
    <source>
        <dbReference type="ARBA" id="ARBA00023125"/>
    </source>
</evidence>
<dbReference type="InterPro" id="IPR009057">
    <property type="entry name" value="Homeodomain-like_sf"/>
</dbReference>
<keyword evidence="1" id="KW-0805">Transcription regulation</keyword>
<accession>A0ABV6J336</accession>
<evidence type="ECO:0000256" key="1">
    <source>
        <dbReference type="ARBA" id="ARBA00023015"/>
    </source>
</evidence>
<sequence>MDKTGPIYHFPKADADLPITIPFIGINYCLPTYRNERKPAQLTVLAYVLAGQGNVRVDMSAYQPKQGDVFILRSGSYHEVMADPASTEPWTYIWFNIEGSWALNVLEAYRLLSTVVLSDAAVGHLFQQGIEWAETRTMEDMQSELHIIFMKIVVHLSLIRQKRQELLSPPVQKIKEYVDNQMLKPFYTDQLAAELGFSSKQLNRYFKNEIGTTIYSYLLDKKIASAKMMLMETGLTINQIADRLGYTDAHYFSNLFQKKTGLRPSVFRQTFQ</sequence>
<name>A0ABV6J336_9BACL</name>
<dbReference type="Proteomes" id="UP001589818">
    <property type="component" value="Unassembled WGS sequence"/>
</dbReference>
<dbReference type="EMBL" id="JBHLVF010000003">
    <property type="protein sequence ID" value="MFC0389947.1"/>
    <property type="molecule type" value="Genomic_DNA"/>
</dbReference>
<protein>
    <submittedName>
        <fullName evidence="5">AraC family transcriptional regulator</fullName>
    </submittedName>
</protein>
<evidence type="ECO:0000313" key="5">
    <source>
        <dbReference type="EMBL" id="MFC0389947.1"/>
    </source>
</evidence>
<dbReference type="Gene3D" id="1.10.10.60">
    <property type="entry name" value="Homeodomain-like"/>
    <property type="match status" value="1"/>
</dbReference>
<feature type="domain" description="HTH araC/xylS-type" evidence="4">
    <location>
        <begin position="172"/>
        <end position="270"/>
    </location>
</feature>
<gene>
    <name evidence="5" type="ORF">ACFFJ8_01015</name>
</gene>
<dbReference type="InterPro" id="IPR020449">
    <property type="entry name" value="Tscrpt_reg_AraC-type_HTH"/>
</dbReference>
<dbReference type="InterPro" id="IPR018060">
    <property type="entry name" value="HTH_AraC"/>
</dbReference>
<organism evidence="5 6">
    <name type="scientific">Paenibacillus mendelii</name>
    <dbReference type="NCBI Taxonomy" id="206163"/>
    <lineage>
        <taxon>Bacteria</taxon>
        <taxon>Bacillati</taxon>
        <taxon>Bacillota</taxon>
        <taxon>Bacilli</taxon>
        <taxon>Bacillales</taxon>
        <taxon>Paenibacillaceae</taxon>
        <taxon>Paenibacillus</taxon>
    </lineage>
</organism>
<keyword evidence="6" id="KW-1185">Reference proteome</keyword>
<dbReference type="SUPFAM" id="SSF46689">
    <property type="entry name" value="Homeodomain-like"/>
    <property type="match status" value="2"/>
</dbReference>